<evidence type="ECO:0000256" key="1">
    <source>
        <dbReference type="ARBA" id="ARBA00023015"/>
    </source>
</evidence>
<dbReference type="GO" id="GO:0005829">
    <property type="term" value="C:cytosol"/>
    <property type="evidence" value="ECO:0007669"/>
    <property type="project" value="TreeGrafter"/>
</dbReference>
<dbReference type="AlphaFoldDB" id="A0AA37BQK4"/>
<evidence type="ECO:0000256" key="3">
    <source>
        <dbReference type="ARBA" id="ARBA00023163"/>
    </source>
</evidence>
<dbReference type="InterPro" id="IPR011991">
    <property type="entry name" value="ArsR-like_HTH"/>
</dbReference>
<dbReference type="InterPro" id="IPR000485">
    <property type="entry name" value="AsnC-type_HTH_dom"/>
</dbReference>
<keyword evidence="1" id="KW-0805">Transcription regulation</keyword>
<dbReference type="InterPro" id="IPR019887">
    <property type="entry name" value="Tscrpt_reg_AsnC/Lrp_C"/>
</dbReference>
<sequence length="167" mass="18816">METKATDYNTIIDETDKKILEAMFDIKDTNLQSLADRVGISKSTVHNRLKKMRDANFLQGIIPIINKDYVDNQITAISLIKAKYGPEYAEEVGKRISKIKGVWAVYFVLGINDFVVLIRTKTKSELEQIVNELSKTEGVERSDTTIALKIIKEDVGESLKYASVGNE</sequence>
<dbReference type="GO" id="GO:0043565">
    <property type="term" value="F:sequence-specific DNA binding"/>
    <property type="evidence" value="ECO:0007669"/>
    <property type="project" value="InterPro"/>
</dbReference>
<keyword evidence="2" id="KW-0238">DNA-binding</keyword>
<keyword evidence="6" id="KW-1185">Reference proteome</keyword>
<reference evidence="5" key="2">
    <citation type="submission" date="2022-09" db="EMBL/GenBank/DDBJ databases">
        <authorList>
            <person name="Sun Q."/>
            <person name="Ohkuma M."/>
        </authorList>
    </citation>
    <scope>NUCLEOTIDE SEQUENCE</scope>
    <source>
        <strain evidence="5">JCM 13583</strain>
    </source>
</reference>
<dbReference type="PRINTS" id="PR00033">
    <property type="entry name" value="HTHASNC"/>
</dbReference>
<dbReference type="InterPro" id="IPR019888">
    <property type="entry name" value="Tscrpt_reg_AsnC-like"/>
</dbReference>
<dbReference type="InterPro" id="IPR011008">
    <property type="entry name" value="Dimeric_a/b-barrel"/>
</dbReference>
<protein>
    <submittedName>
        <fullName evidence="5">ArsR family transcriptional regulator</fullName>
    </submittedName>
</protein>
<evidence type="ECO:0000313" key="5">
    <source>
        <dbReference type="EMBL" id="GGM70582.1"/>
    </source>
</evidence>
<dbReference type="SUPFAM" id="SSF46785">
    <property type="entry name" value="Winged helix' DNA-binding domain"/>
    <property type="match status" value="1"/>
</dbReference>
<dbReference type="GO" id="GO:0043200">
    <property type="term" value="P:response to amino acid"/>
    <property type="evidence" value="ECO:0007669"/>
    <property type="project" value="TreeGrafter"/>
</dbReference>
<proteinExistence type="predicted"/>
<organism evidence="5 6">
    <name type="scientific">Thermogymnomonas acidicola</name>
    <dbReference type="NCBI Taxonomy" id="399579"/>
    <lineage>
        <taxon>Archaea</taxon>
        <taxon>Methanobacteriati</taxon>
        <taxon>Thermoplasmatota</taxon>
        <taxon>Thermoplasmata</taxon>
        <taxon>Thermoplasmatales</taxon>
        <taxon>Thermogymnomonas</taxon>
    </lineage>
</organism>
<feature type="domain" description="Transcription regulator AsnC/Lrp ligand binding" evidence="4">
    <location>
        <begin position="83"/>
        <end position="149"/>
    </location>
</feature>
<dbReference type="RefSeq" id="WP_075057302.1">
    <property type="nucleotide sequence ID" value="NZ_BMNY01000001.1"/>
</dbReference>
<dbReference type="SUPFAM" id="SSF54909">
    <property type="entry name" value="Dimeric alpha+beta barrel"/>
    <property type="match status" value="1"/>
</dbReference>
<dbReference type="Pfam" id="PF13412">
    <property type="entry name" value="HTH_24"/>
    <property type="match status" value="1"/>
</dbReference>
<dbReference type="PANTHER" id="PTHR30154:SF34">
    <property type="entry name" value="TRANSCRIPTIONAL REGULATOR AZLB"/>
    <property type="match status" value="1"/>
</dbReference>
<dbReference type="Gene3D" id="3.30.70.920">
    <property type="match status" value="1"/>
</dbReference>
<evidence type="ECO:0000313" key="6">
    <source>
        <dbReference type="Proteomes" id="UP000632195"/>
    </source>
</evidence>
<dbReference type="Gene3D" id="1.10.10.10">
    <property type="entry name" value="Winged helix-like DNA-binding domain superfamily/Winged helix DNA-binding domain"/>
    <property type="match status" value="1"/>
</dbReference>
<keyword evidence="3" id="KW-0804">Transcription</keyword>
<dbReference type="Pfam" id="PF01037">
    <property type="entry name" value="AsnC_trans_reg"/>
    <property type="match status" value="1"/>
</dbReference>
<dbReference type="InterPro" id="IPR036388">
    <property type="entry name" value="WH-like_DNA-bd_sf"/>
</dbReference>
<evidence type="ECO:0000256" key="2">
    <source>
        <dbReference type="ARBA" id="ARBA00023125"/>
    </source>
</evidence>
<dbReference type="Proteomes" id="UP000632195">
    <property type="component" value="Unassembled WGS sequence"/>
</dbReference>
<comment type="caution">
    <text evidence="5">The sequence shown here is derived from an EMBL/GenBank/DDBJ whole genome shotgun (WGS) entry which is preliminary data.</text>
</comment>
<evidence type="ECO:0000259" key="4">
    <source>
        <dbReference type="Pfam" id="PF01037"/>
    </source>
</evidence>
<dbReference type="PANTHER" id="PTHR30154">
    <property type="entry name" value="LEUCINE-RESPONSIVE REGULATORY PROTEIN"/>
    <property type="match status" value="1"/>
</dbReference>
<reference evidence="5" key="1">
    <citation type="journal article" date="2014" name="Int. J. Syst. Evol. Microbiol.">
        <title>Complete genome sequence of Corynebacterium casei LMG S-19264T (=DSM 44701T), isolated from a smear-ripened cheese.</title>
        <authorList>
            <consortium name="US DOE Joint Genome Institute (JGI-PGF)"/>
            <person name="Walter F."/>
            <person name="Albersmeier A."/>
            <person name="Kalinowski J."/>
            <person name="Ruckert C."/>
        </authorList>
    </citation>
    <scope>NUCLEOTIDE SEQUENCE</scope>
    <source>
        <strain evidence="5">JCM 13583</strain>
    </source>
</reference>
<dbReference type="InterPro" id="IPR036390">
    <property type="entry name" value="WH_DNA-bd_sf"/>
</dbReference>
<accession>A0AA37BQK4</accession>
<gene>
    <name evidence="5" type="ORF">GCM10007108_05750</name>
</gene>
<dbReference type="EMBL" id="BMNY01000001">
    <property type="protein sequence ID" value="GGM70582.1"/>
    <property type="molecule type" value="Genomic_DNA"/>
</dbReference>
<name>A0AA37BQK4_9ARCH</name>
<dbReference type="CDD" id="cd00090">
    <property type="entry name" value="HTH_ARSR"/>
    <property type="match status" value="1"/>
</dbReference>
<dbReference type="SMART" id="SM00344">
    <property type="entry name" value="HTH_ASNC"/>
    <property type="match status" value="1"/>
</dbReference>